<feature type="transmembrane region" description="Helical" evidence="1">
    <location>
        <begin position="36"/>
        <end position="58"/>
    </location>
</feature>
<evidence type="ECO:0000313" key="2">
    <source>
        <dbReference type="EMBL" id="OGM32706.1"/>
    </source>
</evidence>
<reference evidence="2 3" key="1">
    <citation type="journal article" date="2016" name="Nat. Commun.">
        <title>Thousands of microbial genomes shed light on interconnected biogeochemical processes in an aquifer system.</title>
        <authorList>
            <person name="Anantharaman K."/>
            <person name="Brown C.T."/>
            <person name="Hug L.A."/>
            <person name="Sharon I."/>
            <person name="Castelle C.J."/>
            <person name="Probst A.J."/>
            <person name="Thomas B.C."/>
            <person name="Singh A."/>
            <person name="Wilkins M.J."/>
            <person name="Karaoz U."/>
            <person name="Brodie E.L."/>
            <person name="Williams K.H."/>
            <person name="Hubbard S.S."/>
            <person name="Banfield J.F."/>
        </authorList>
    </citation>
    <scope>NUCLEOTIDE SEQUENCE [LARGE SCALE GENOMIC DNA]</scope>
</reference>
<dbReference type="AlphaFoldDB" id="A0A1F7YZC7"/>
<evidence type="ECO:0000313" key="3">
    <source>
        <dbReference type="Proteomes" id="UP000178870"/>
    </source>
</evidence>
<keyword evidence="1" id="KW-0472">Membrane</keyword>
<protein>
    <submittedName>
        <fullName evidence="2">Uncharacterized protein</fullName>
    </submittedName>
</protein>
<dbReference type="InterPro" id="IPR043993">
    <property type="entry name" value="T4SS_pilin"/>
</dbReference>
<sequence length="115" mass="12455">MLSVVFAQVPRPVDFNTIDDALGPEFRFNNASLSSFFNLGIVNIVFFVAGVLLLFYIITSGLSMMTSRGDPKALEGAKARLTQAIIGFVIIFMAYWIVQIIGLLLGLDGFGGVFG</sequence>
<dbReference type="EMBL" id="MGGP01000013">
    <property type="protein sequence ID" value="OGM32706.1"/>
    <property type="molecule type" value="Genomic_DNA"/>
</dbReference>
<keyword evidence="1" id="KW-1133">Transmembrane helix</keyword>
<accession>A0A1F7YZC7</accession>
<dbReference type="Pfam" id="PF18895">
    <property type="entry name" value="T4SS_pilin"/>
    <property type="match status" value="1"/>
</dbReference>
<evidence type="ECO:0000256" key="1">
    <source>
        <dbReference type="SAM" id="Phobius"/>
    </source>
</evidence>
<feature type="transmembrane region" description="Helical" evidence="1">
    <location>
        <begin position="84"/>
        <end position="107"/>
    </location>
</feature>
<proteinExistence type="predicted"/>
<organism evidence="2 3">
    <name type="scientific">Candidatus Woesebacteria bacterium RIFCSPHIGHO2_01_FULL_44_21</name>
    <dbReference type="NCBI Taxonomy" id="1802503"/>
    <lineage>
        <taxon>Bacteria</taxon>
        <taxon>Candidatus Woeseibacteriota</taxon>
    </lineage>
</organism>
<comment type="caution">
    <text evidence="2">The sequence shown here is derived from an EMBL/GenBank/DDBJ whole genome shotgun (WGS) entry which is preliminary data.</text>
</comment>
<name>A0A1F7YZC7_9BACT</name>
<dbReference type="Proteomes" id="UP000178870">
    <property type="component" value="Unassembled WGS sequence"/>
</dbReference>
<keyword evidence="1" id="KW-0812">Transmembrane</keyword>
<gene>
    <name evidence="2" type="ORF">A2803_01475</name>
</gene>